<proteinExistence type="predicted"/>
<reference evidence="2 3" key="1">
    <citation type="submission" date="2015-10" db="EMBL/GenBank/DDBJ databases">
        <title>Draft genome sequence of Streptomyces curacoi DSM 40107, type strain for the species Streptomyces curacoi.</title>
        <authorList>
            <person name="Ruckert C."/>
            <person name="Winkler A."/>
            <person name="Kalinowski J."/>
            <person name="Kampfer P."/>
            <person name="Glaeser S."/>
        </authorList>
    </citation>
    <scope>NUCLEOTIDE SEQUENCE [LARGE SCALE GENOMIC DNA]</scope>
    <source>
        <strain evidence="2 3">DSM 40107</strain>
    </source>
</reference>
<evidence type="ECO:0000256" key="1">
    <source>
        <dbReference type="SAM" id="MobiDB-lite"/>
    </source>
</evidence>
<dbReference type="AlphaFoldDB" id="A0A124GTT4"/>
<accession>A0A124GTT4</accession>
<dbReference type="EMBL" id="LMWJ01000041">
    <property type="protein sequence ID" value="KUM67082.1"/>
    <property type="molecule type" value="Genomic_DNA"/>
</dbReference>
<dbReference type="Proteomes" id="UP000054024">
    <property type="component" value="Unassembled WGS sequence"/>
</dbReference>
<feature type="compositionally biased region" description="Basic and acidic residues" evidence="1">
    <location>
        <begin position="1"/>
        <end position="10"/>
    </location>
</feature>
<feature type="region of interest" description="Disordered" evidence="1">
    <location>
        <begin position="1"/>
        <end position="27"/>
    </location>
</feature>
<comment type="caution">
    <text evidence="2">The sequence shown here is derived from an EMBL/GenBank/DDBJ whole genome shotgun (WGS) entry which is preliminary data.</text>
</comment>
<protein>
    <submittedName>
        <fullName evidence="2">Uncharacterized protein</fullName>
    </submittedName>
</protein>
<evidence type="ECO:0000313" key="3">
    <source>
        <dbReference type="Proteomes" id="UP000054024"/>
    </source>
</evidence>
<name>A0A124GTT4_9ACTN</name>
<organism evidence="2 3">
    <name type="scientific">Streptomyces curacoi</name>
    <dbReference type="NCBI Taxonomy" id="146536"/>
    <lineage>
        <taxon>Bacteria</taxon>
        <taxon>Bacillati</taxon>
        <taxon>Actinomycetota</taxon>
        <taxon>Actinomycetes</taxon>
        <taxon>Kitasatosporales</taxon>
        <taxon>Streptomycetaceae</taxon>
        <taxon>Streptomyces</taxon>
    </lineage>
</organism>
<evidence type="ECO:0000313" key="2">
    <source>
        <dbReference type="EMBL" id="KUM67082.1"/>
    </source>
</evidence>
<keyword evidence="3" id="KW-1185">Reference proteome</keyword>
<sequence length="72" mass="7707">MEPDPFRRADLSSAGIPKPGPAPGRHAVTEQGIAAGFLGDVTAWTLFGMIFDSMAPEKSPRTHSGDQRRSQV</sequence>
<gene>
    <name evidence="2" type="ORF">AQI70_36680</name>
</gene>